<evidence type="ECO:0000256" key="1">
    <source>
        <dbReference type="ARBA" id="ARBA00004123"/>
    </source>
</evidence>
<name>A0A6G1K7L8_9PLEO</name>
<evidence type="ECO:0000256" key="2">
    <source>
        <dbReference type="ARBA" id="ARBA00022723"/>
    </source>
</evidence>
<reference evidence="7" key="1">
    <citation type="journal article" date="2020" name="Stud. Mycol.">
        <title>101 Dothideomycetes genomes: a test case for predicting lifestyles and emergence of pathogens.</title>
        <authorList>
            <person name="Haridas S."/>
            <person name="Albert R."/>
            <person name="Binder M."/>
            <person name="Bloem J."/>
            <person name="Labutti K."/>
            <person name="Salamov A."/>
            <person name="Andreopoulos B."/>
            <person name="Baker S."/>
            <person name="Barry K."/>
            <person name="Bills G."/>
            <person name="Bluhm B."/>
            <person name="Cannon C."/>
            <person name="Castanera R."/>
            <person name="Culley D."/>
            <person name="Daum C."/>
            <person name="Ezra D."/>
            <person name="Gonzalez J."/>
            <person name="Henrissat B."/>
            <person name="Kuo A."/>
            <person name="Liang C."/>
            <person name="Lipzen A."/>
            <person name="Lutzoni F."/>
            <person name="Magnuson J."/>
            <person name="Mondo S."/>
            <person name="Nolan M."/>
            <person name="Ohm R."/>
            <person name="Pangilinan J."/>
            <person name="Park H.-J."/>
            <person name="Ramirez L."/>
            <person name="Alfaro M."/>
            <person name="Sun H."/>
            <person name="Tritt A."/>
            <person name="Yoshinaga Y."/>
            <person name="Zwiers L.-H."/>
            <person name="Turgeon B."/>
            <person name="Goodwin S."/>
            <person name="Spatafora J."/>
            <person name="Crous P."/>
            <person name="Grigoriev I."/>
        </authorList>
    </citation>
    <scope>NUCLEOTIDE SEQUENCE</scope>
    <source>
        <strain evidence="7">CBS 279.74</strain>
    </source>
</reference>
<dbReference type="GO" id="GO:0000981">
    <property type="term" value="F:DNA-binding transcription factor activity, RNA polymerase II-specific"/>
    <property type="evidence" value="ECO:0007669"/>
    <property type="project" value="InterPro"/>
</dbReference>
<dbReference type="InterPro" id="IPR050815">
    <property type="entry name" value="TF_fung"/>
</dbReference>
<dbReference type="PROSITE" id="PS50048">
    <property type="entry name" value="ZN2_CY6_FUNGAL_2"/>
    <property type="match status" value="1"/>
</dbReference>
<sequence>MSDSDLYRPIKRIRQACQNCRRKKARCTGERPECAFCVRLGQSCSYSEDESDKQTVNNNERNVGRCELSDLGERLAVLESQMAEVVDTVKSIASTVSTISRSVTSIPTPMPPPHVVPTFDATQSTTYDRLPPPAIIHAAIDLYFRFCHNQPYSLFHEKNLRSKIESDELPTHLVFALLASTVRYSTNPFFNDKTIAVSGYVSQSWKSIVMPWNGIQSEAELSIVKTILLLAIIDFTDGRTQGSWIKVGLAIRLAQDFRLMVEPDPDLDPIQQEERRRVFWSFYLCDKMISCGRERPAVILDDQCKLRLPGDENEWRDGHDQEAPTLHQLDEHTQMNTLSPFAIATVMASLLGKCAQYALGEQEEQTPGEKPLPWNPRSKYSSLHSSLLQIESDVGVNGSLPKKLADLFTNTDGTFDPHRAAPLILAHTIFFLCQCLLYHPFLLRQRLIRLNQRVPQSFLVQTFHSCHSAASALSQLMDDVRSLGCETLSTYYDPFYGYCTVVAGTIHSMFLQSSDPLIVTNAAASFESSMQNLTELSLYWKSCGMMRSRLEDFRASCGKYAQLIDPLVQEIHLTPTDVNDLIECLDYSRMSTTPRKKSEGDAADDIATLSQLPSPFFEEFVNLLPFSYGGPSSSSAFRGHEDVFAQPPQHMYASDLGASSSITYPNVSLAGIMGSPDASDANVQAPALSTRFSPDSTSSYSMRISSGQRETISADVALAQHQQQQQQQNNHLSGLWASSPRMSLKRPWYESSVSYQGAG</sequence>
<feature type="domain" description="Zn(2)-C6 fungal-type" evidence="6">
    <location>
        <begin position="16"/>
        <end position="46"/>
    </location>
</feature>
<dbReference type="Pfam" id="PF04082">
    <property type="entry name" value="Fungal_trans"/>
    <property type="match status" value="1"/>
</dbReference>
<protein>
    <recommendedName>
        <fullName evidence="6">Zn(2)-C6 fungal-type domain-containing protein</fullName>
    </recommendedName>
</protein>
<dbReference type="GO" id="GO:0006351">
    <property type="term" value="P:DNA-templated transcription"/>
    <property type="evidence" value="ECO:0007669"/>
    <property type="project" value="InterPro"/>
</dbReference>
<keyword evidence="3" id="KW-0805">Transcription regulation</keyword>
<dbReference type="PROSITE" id="PS00463">
    <property type="entry name" value="ZN2_CY6_FUNGAL_1"/>
    <property type="match status" value="1"/>
</dbReference>
<evidence type="ECO:0000313" key="8">
    <source>
        <dbReference type="Proteomes" id="UP000799428"/>
    </source>
</evidence>
<dbReference type="AlphaFoldDB" id="A0A6G1K7L8"/>
<evidence type="ECO:0000256" key="5">
    <source>
        <dbReference type="ARBA" id="ARBA00023242"/>
    </source>
</evidence>
<dbReference type="OrthoDB" id="3780484at2759"/>
<organism evidence="7 8">
    <name type="scientific">Pleomassaria siparia CBS 279.74</name>
    <dbReference type="NCBI Taxonomy" id="1314801"/>
    <lineage>
        <taxon>Eukaryota</taxon>
        <taxon>Fungi</taxon>
        <taxon>Dikarya</taxon>
        <taxon>Ascomycota</taxon>
        <taxon>Pezizomycotina</taxon>
        <taxon>Dothideomycetes</taxon>
        <taxon>Pleosporomycetidae</taxon>
        <taxon>Pleosporales</taxon>
        <taxon>Pleomassariaceae</taxon>
        <taxon>Pleomassaria</taxon>
    </lineage>
</organism>
<keyword evidence="8" id="KW-1185">Reference proteome</keyword>
<evidence type="ECO:0000313" key="7">
    <source>
        <dbReference type="EMBL" id="KAF2708441.1"/>
    </source>
</evidence>
<evidence type="ECO:0000259" key="6">
    <source>
        <dbReference type="PROSITE" id="PS50048"/>
    </source>
</evidence>
<gene>
    <name evidence="7" type="ORF">K504DRAFT_306967</name>
</gene>
<dbReference type="GO" id="GO:0003677">
    <property type="term" value="F:DNA binding"/>
    <property type="evidence" value="ECO:0007669"/>
    <property type="project" value="InterPro"/>
</dbReference>
<comment type="subcellular location">
    <subcellularLocation>
        <location evidence="1">Nucleus</location>
    </subcellularLocation>
</comment>
<dbReference type="InterPro" id="IPR036864">
    <property type="entry name" value="Zn2-C6_fun-type_DNA-bd_sf"/>
</dbReference>
<dbReference type="SMART" id="SM00906">
    <property type="entry name" value="Fungal_trans"/>
    <property type="match status" value="1"/>
</dbReference>
<dbReference type="GO" id="GO:0005634">
    <property type="term" value="C:nucleus"/>
    <property type="evidence" value="ECO:0007669"/>
    <property type="project" value="UniProtKB-SubCell"/>
</dbReference>
<dbReference type="EMBL" id="MU005772">
    <property type="protein sequence ID" value="KAF2708441.1"/>
    <property type="molecule type" value="Genomic_DNA"/>
</dbReference>
<dbReference type="Pfam" id="PF00172">
    <property type="entry name" value="Zn_clus"/>
    <property type="match status" value="1"/>
</dbReference>
<keyword evidence="5" id="KW-0539">Nucleus</keyword>
<keyword evidence="4" id="KW-0804">Transcription</keyword>
<dbReference type="PANTHER" id="PTHR47338">
    <property type="entry name" value="ZN(II)2CYS6 TRANSCRIPTION FACTOR (EUROFUNG)-RELATED"/>
    <property type="match status" value="1"/>
</dbReference>
<dbReference type="SUPFAM" id="SSF57701">
    <property type="entry name" value="Zn2/Cys6 DNA-binding domain"/>
    <property type="match status" value="1"/>
</dbReference>
<dbReference type="CDD" id="cd12148">
    <property type="entry name" value="fungal_TF_MHR"/>
    <property type="match status" value="1"/>
</dbReference>
<dbReference type="InterPro" id="IPR001138">
    <property type="entry name" value="Zn2Cys6_DnaBD"/>
</dbReference>
<dbReference type="CDD" id="cd00067">
    <property type="entry name" value="GAL4"/>
    <property type="match status" value="1"/>
</dbReference>
<accession>A0A6G1K7L8</accession>
<evidence type="ECO:0000256" key="4">
    <source>
        <dbReference type="ARBA" id="ARBA00023163"/>
    </source>
</evidence>
<dbReference type="SMART" id="SM00066">
    <property type="entry name" value="GAL4"/>
    <property type="match status" value="1"/>
</dbReference>
<dbReference type="GO" id="GO:0008270">
    <property type="term" value="F:zinc ion binding"/>
    <property type="evidence" value="ECO:0007669"/>
    <property type="project" value="InterPro"/>
</dbReference>
<dbReference type="InterPro" id="IPR007219">
    <property type="entry name" value="XnlR_reg_dom"/>
</dbReference>
<keyword evidence="2" id="KW-0479">Metal-binding</keyword>
<evidence type="ECO:0000256" key="3">
    <source>
        <dbReference type="ARBA" id="ARBA00023015"/>
    </source>
</evidence>
<dbReference type="PANTHER" id="PTHR47338:SF4">
    <property type="entry name" value="ZN(II)2CYS6 TRANSCRIPTION FACTOR (EUROFUNG)"/>
    <property type="match status" value="1"/>
</dbReference>
<proteinExistence type="predicted"/>
<dbReference type="Proteomes" id="UP000799428">
    <property type="component" value="Unassembled WGS sequence"/>
</dbReference>
<dbReference type="Gene3D" id="4.10.240.10">
    <property type="entry name" value="Zn(2)-C6 fungal-type DNA-binding domain"/>
    <property type="match status" value="1"/>
</dbReference>
<dbReference type="PRINTS" id="PR00755">
    <property type="entry name" value="AFLATOXINBRP"/>
</dbReference>